<organism evidence="2 3">
    <name type="scientific">Nosema bombycis (strain CQ1 / CVCC 102059)</name>
    <name type="common">Microsporidian parasite</name>
    <name type="synonym">Pebrine of silkworm</name>
    <dbReference type="NCBI Taxonomy" id="578461"/>
    <lineage>
        <taxon>Eukaryota</taxon>
        <taxon>Fungi</taxon>
        <taxon>Fungi incertae sedis</taxon>
        <taxon>Microsporidia</taxon>
        <taxon>Nosematidae</taxon>
        <taxon>Nosema</taxon>
    </lineage>
</organism>
<dbReference type="VEuPathDB" id="MicrosporidiaDB:NBO_2g0033"/>
<evidence type="ECO:0000313" key="2">
    <source>
        <dbReference type="EMBL" id="EOB15541.1"/>
    </source>
</evidence>
<dbReference type="HOGENOM" id="CLU_2997026_0_0_1"/>
<reference evidence="2 3" key="1">
    <citation type="journal article" date="2013" name="BMC Genomics">
        <title>Comparative genomics of parasitic silkworm microsporidia reveal an association between genome expansion and host adaptation.</title>
        <authorList>
            <person name="Pan G."/>
            <person name="Xu J."/>
            <person name="Li T."/>
            <person name="Xia Q."/>
            <person name="Liu S.L."/>
            <person name="Zhang G."/>
            <person name="Li S."/>
            <person name="Li C."/>
            <person name="Liu H."/>
            <person name="Yang L."/>
            <person name="Liu T."/>
            <person name="Zhang X."/>
            <person name="Wu Z."/>
            <person name="Fan W."/>
            <person name="Dang X."/>
            <person name="Xiang H."/>
            <person name="Tao M."/>
            <person name="Li Y."/>
            <person name="Hu J."/>
            <person name="Li Z."/>
            <person name="Lin L."/>
            <person name="Luo J."/>
            <person name="Geng L."/>
            <person name="Wang L."/>
            <person name="Long M."/>
            <person name="Wan Y."/>
            <person name="He N."/>
            <person name="Zhang Z."/>
            <person name="Lu C."/>
            <person name="Keeling P.J."/>
            <person name="Wang J."/>
            <person name="Xiang Z."/>
            <person name="Zhou Z."/>
        </authorList>
    </citation>
    <scope>NUCLEOTIDE SEQUENCE [LARGE SCALE GENOMIC DNA]</scope>
    <source>
        <strain evidence="3">CQ1 / CVCC 102059</strain>
    </source>
</reference>
<feature type="region of interest" description="Disordered" evidence="1">
    <location>
        <begin position="21"/>
        <end position="41"/>
    </location>
</feature>
<dbReference type="EMBL" id="KB908910">
    <property type="protein sequence ID" value="EOB15541.1"/>
    <property type="molecule type" value="Genomic_DNA"/>
</dbReference>
<dbReference type="Proteomes" id="UP000016927">
    <property type="component" value="Unassembled WGS sequence"/>
</dbReference>
<gene>
    <name evidence="2" type="ORF">NBO_2g0033</name>
</gene>
<protein>
    <submittedName>
        <fullName evidence="2">Uncharacterized protein</fullName>
    </submittedName>
</protein>
<dbReference type="AlphaFoldDB" id="R0KXB4"/>
<evidence type="ECO:0000256" key="1">
    <source>
        <dbReference type="SAM" id="MobiDB-lite"/>
    </source>
</evidence>
<sequence length="57" mass="6619">MNFPFLFNIVNALGLEKRTKLRDESDYSTNSEDSSSAGTSYKSHNDYLVVKWPFHNF</sequence>
<feature type="compositionally biased region" description="Low complexity" evidence="1">
    <location>
        <begin position="27"/>
        <end position="36"/>
    </location>
</feature>
<proteinExistence type="predicted"/>
<accession>R0KXB4</accession>
<keyword evidence="3" id="KW-1185">Reference proteome</keyword>
<name>R0KXB4_NOSB1</name>
<evidence type="ECO:0000313" key="3">
    <source>
        <dbReference type="Proteomes" id="UP000016927"/>
    </source>
</evidence>